<reference evidence="2 3" key="1">
    <citation type="journal article" date="2019" name="Int. J. Syst. Evol. Microbiol.">
        <title>The Global Catalogue of Microorganisms (GCM) 10K type strain sequencing project: providing services to taxonomists for standard genome sequencing and annotation.</title>
        <authorList>
            <consortium name="The Broad Institute Genomics Platform"/>
            <consortium name="The Broad Institute Genome Sequencing Center for Infectious Disease"/>
            <person name="Wu L."/>
            <person name="Ma J."/>
        </authorList>
    </citation>
    <scope>NUCLEOTIDE SEQUENCE [LARGE SCALE GENOMIC DNA]</scope>
    <source>
        <strain evidence="2 3">JCM 4565</strain>
    </source>
</reference>
<proteinExistence type="predicted"/>
<organism evidence="2 3">
    <name type="scientific">Streptomyces blastmyceticus</name>
    <dbReference type="NCBI Taxonomy" id="68180"/>
    <lineage>
        <taxon>Bacteria</taxon>
        <taxon>Bacillati</taxon>
        <taxon>Actinomycetota</taxon>
        <taxon>Actinomycetes</taxon>
        <taxon>Kitasatosporales</taxon>
        <taxon>Streptomycetaceae</taxon>
        <taxon>Streptomyces</taxon>
    </lineage>
</organism>
<protein>
    <recommendedName>
        <fullName evidence="4">Lipoprotein</fullName>
    </recommendedName>
</protein>
<evidence type="ECO:0000313" key="3">
    <source>
        <dbReference type="Proteomes" id="UP001500063"/>
    </source>
</evidence>
<evidence type="ECO:0000313" key="2">
    <source>
        <dbReference type="EMBL" id="GAA0373492.1"/>
    </source>
</evidence>
<feature type="compositionally biased region" description="Low complexity" evidence="1">
    <location>
        <begin position="98"/>
        <end position="122"/>
    </location>
</feature>
<feature type="region of interest" description="Disordered" evidence="1">
    <location>
        <begin position="98"/>
        <end position="125"/>
    </location>
</feature>
<dbReference type="InterPro" id="IPR006311">
    <property type="entry name" value="TAT_signal"/>
</dbReference>
<keyword evidence="3" id="KW-1185">Reference proteome</keyword>
<dbReference type="PROSITE" id="PS51318">
    <property type="entry name" value="TAT"/>
    <property type="match status" value="1"/>
</dbReference>
<evidence type="ECO:0008006" key="4">
    <source>
        <dbReference type="Google" id="ProtNLM"/>
    </source>
</evidence>
<dbReference type="EMBL" id="BAAABW010000029">
    <property type="protein sequence ID" value="GAA0373492.1"/>
    <property type="molecule type" value="Genomic_DNA"/>
</dbReference>
<dbReference type="Proteomes" id="UP001500063">
    <property type="component" value="Unassembled WGS sequence"/>
</dbReference>
<sequence length="176" mass="17103">MARTTTTRGAAGPRRRGVLAGGAALLTGGAAALLTGCSDGAAGTGEGTSTANRLRDAAGRDSVGLLERYDATIGAHDALAPRLRPLRAEVARHAEAFGAATSSSASGSASPSSPAPSAAGVPGDEKEALAQLAEAERRVLDTRTAALVGAPPELARLLASVAAAGAGHVFLLGGGS</sequence>
<name>A0ABN0XVM3_9ACTN</name>
<dbReference type="RefSeq" id="WP_344122803.1">
    <property type="nucleotide sequence ID" value="NZ_BAAABW010000029.1"/>
</dbReference>
<evidence type="ECO:0000256" key="1">
    <source>
        <dbReference type="SAM" id="MobiDB-lite"/>
    </source>
</evidence>
<comment type="caution">
    <text evidence="2">The sequence shown here is derived from an EMBL/GenBank/DDBJ whole genome shotgun (WGS) entry which is preliminary data.</text>
</comment>
<accession>A0ABN0XVM3</accession>
<gene>
    <name evidence="2" type="ORF">GCM10010319_59860</name>
</gene>